<protein>
    <submittedName>
        <fullName evidence="1">Uncharacterized protein</fullName>
    </submittedName>
</protein>
<dbReference type="EMBL" id="MU843254">
    <property type="protein sequence ID" value="KAK2020437.1"/>
    <property type="molecule type" value="Genomic_DNA"/>
</dbReference>
<dbReference type="AlphaFoldDB" id="A0AAD9H349"/>
<organism evidence="1 2">
    <name type="scientific">Colletotrichum zoysiae</name>
    <dbReference type="NCBI Taxonomy" id="1216348"/>
    <lineage>
        <taxon>Eukaryota</taxon>
        <taxon>Fungi</taxon>
        <taxon>Dikarya</taxon>
        <taxon>Ascomycota</taxon>
        <taxon>Pezizomycotina</taxon>
        <taxon>Sordariomycetes</taxon>
        <taxon>Hypocreomycetidae</taxon>
        <taxon>Glomerellales</taxon>
        <taxon>Glomerellaceae</taxon>
        <taxon>Colletotrichum</taxon>
        <taxon>Colletotrichum graminicola species complex</taxon>
    </lineage>
</organism>
<evidence type="ECO:0000313" key="1">
    <source>
        <dbReference type="EMBL" id="KAK2020437.1"/>
    </source>
</evidence>
<gene>
    <name evidence="1" type="ORF">LX32DRAFT_647398</name>
</gene>
<sequence length="201" mass="21981">MKRRSPTQTSSNQDATHVVPLPLFLYFFSVCVACGLELRSAAVVSGSENLHIHLTAGYATHNWPAASPYYFPREEEGGGRGEKGIRLMQSKVWRHLSVVWPVAAPALSRYVTAGGSRVSLSLPPSHPVLFLIIHCVFLHAHPLYVDRMNASCCVAYGMVLCCIACILDRRGFLCTENKKFGPPSPPLVLQVPPTRPSLGPS</sequence>
<name>A0AAD9H349_9PEZI</name>
<keyword evidence="2" id="KW-1185">Reference proteome</keyword>
<accession>A0AAD9H349</accession>
<dbReference type="Proteomes" id="UP001232148">
    <property type="component" value="Unassembled WGS sequence"/>
</dbReference>
<proteinExistence type="predicted"/>
<reference evidence="1" key="1">
    <citation type="submission" date="2021-06" db="EMBL/GenBank/DDBJ databases">
        <title>Comparative genomics, transcriptomics and evolutionary studies reveal genomic signatures of adaptation to plant cell wall in hemibiotrophic fungi.</title>
        <authorList>
            <consortium name="DOE Joint Genome Institute"/>
            <person name="Baroncelli R."/>
            <person name="Diaz J.F."/>
            <person name="Benocci T."/>
            <person name="Peng M."/>
            <person name="Battaglia E."/>
            <person name="Haridas S."/>
            <person name="Andreopoulos W."/>
            <person name="Labutti K."/>
            <person name="Pangilinan J."/>
            <person name="Floch G.L."/>
            <person name="Makela M.R."/>
            <person name="Henrissat B."/>
            <person name="Grigoriev I.V."/>
            <person name="Crouch J.A."/>
            <person name="De Vries R.P."/>
            <person name="Sukno S.A."/>
            <person name="Thon M.R."/>
        </authorList>
    </citation>
    <scope>NUCLEOTIDE SEQUENCE</scope>
    <source>
        <strain evidence="1">MAFF235873</strain>
    </source>
</reference>
<comment type="caution">
    <text evidence="1">The sequence shown here is derived from an EMBL/GenBank/DDBJ whole genome shotgun (WGS) entry which is preliminary data.</text>
</comment>
<evidence type="ECO:0000313" key="2">
    <source>
        <dbReference type="Proteomes" id="UP001232148"/>
    </source>
</evidence>